<dbReference type="GO" id="GO:0003700">
    <property type="term" value="F:DNA-binding transcription factor activity"/>
    <property type="evidence" value="ECO:0007669"/>
    <property type="project" value="InterPro"/>
</dbReference>
<dbReference type="AlphaFoldDB" id="A0AAP2CRW7"/>
<gene>
    <name evidence="5" type="ORF">IV417_18455</name>
</gene>
<dbReference type="PROSITE" id="PS50949">
    <property type="entry name" value="HTH_GNTR"/>
    <property type="match status" value="1"/>
</dbReference>
<evidence type="ECO:0000313" key="5">
    <source>
        <dbReference type="EMBL" id="MBT0959377.1"/>
    </source>
</evidence>
<dbReference type="GO" id="GO:0003677">
    <property type="term" value="F:DNA binding"/>
    <property type="evidence" value="ECO:0007669"/>
    <property type="project" value="UniProtKB-KW"/>
</dbReference>
<dbReference type="PANTHER" id="PTHR43537">
    <property type="entry name" value="TRANSCRIPTIONAL REGULATOR, GNTR FAMILY"/>
    <property type="match status" value="1"/>
</dbReference>
<dbReference type="PANTHER" id="PTHR43537:SF45">
    <property type="entry name" value="GNTR FAMILY REGULATORY PROTEIN"/>
    <property type="match status" value="1"/>
</dbReference>
<keyword evidence="1" id="KW-0805">Transcription regulation</keyword>
<evidence type="ECO:0000313" key="6">
    <source>
        <dbReference type="Proteomes" id="UP001315686"/>
    </source>
</evidence>
<evidence type="ECO:0000256" key="2">
    <source>
        <dbReference type="ARBA" id="ARBA00023125"/>
    </source>
</evidence>
<evidence type="ECO:0000256" key="3">
    <source>
        <dbReference type="ARBA" id="ARBA00023163"/>
    </source>
</evidence>
<comment type="caution">
    <text evidence="5">The sequence shown here is derived from an EMBL/GenBank/DDBJ whole genome shotgun (WGS) entry which is preliminary data.</text>
</comment>
<organism evidence="5 6">
    <name type="scientific">Harenicola maris</name>
    <dbReference type="NCBI Taxonomy" id="2841044"/>
    <lineage>
        <taxon>Bacteria</taxon>
        <taxon>Pseudomonadati</taxon>
        <taxon>Pseudomonadota</taxon>
        <taxon>Alphaproteobacteria</taxon>
        <taxon>Rhodobacterales</taxon>
        <taxon>Paracoccaceae</taxon>
        <taxon>Harenicola</taxon>
    </lineage>
</organism>
<evidence type="ECO:0000256" key="1">
    <source>
        <dbReference type="ARBA" id="ARBA00023015"/>
    </source>
</evidence>
<dbReference type="Proteomes" id="UP001315686">
    <property type="component" value="Unassembled WGS sequence"/>
</dbReference>
<accession>A0AAP2CRW7</accession>
<evidence type="ECO:0000259" key="4">
    <source>
        <dbReference type="PROSITE" id="PS50949"/>
    </source>
</evidence>
<sequence>MNLPIRQSANEMAAILRRRICFSKGTENEKLHEGTLAVEFGVSRTPIRQVLQRLAYERLIEVRSGVGSVMVPLSEDRREQEHKVACAMLNAAAECAQEEAISASLRLEVHSLGAAASVLREGEEELFFETRAKLLEVLAKLIPDEILRDGFRSSYWRLIRWKMRAMGTSQELVEMQRLAQMLSAATDAAETGGVPDLLKVIAEAEA</sequence>
<proteinExistence type="predicted"/>
<dbReference type="SUPFAM" id="SSF46785">
    <property type="entry name" value="Winged helix' DNA-binding domain"/>
    <property type="match status" value="1"/>
</dbReference>
<name>A0AAP2CRW7_9RHOB</name>
<dbReference type="InterPro" id="IPR036388">
    <property type="entry name" value="WH-like_DNA-bd_sf"/>
</dbReference>
<protein>
    <submittedName>
        <fullName evidence="5">GntR family transcriptional regulator</fullName>
    </submittedName>
</protein>
<feature type="domain" description="HTH gntR-type" evidence="4">
    <location>
        <begin position="6"/>
        <end position="73"/>
    </location>
</feature>
<dbReference type="SMART" id="SM00345">
    <property type="entry name" value="HTH_GNTR"/>
    <property type="match status" value="1"/>
</dbReference>
<reference evidence="5 6" key="1">
    <citation type="journal article" date="2021" name="Arch. Microbiol.">
        <title>Harenicola maris gen. nov., sp. nov. isolated from the Sea of Japan shallow sediments.</title>
        <authorList>
            <person name="Romanenko L.A."/>
            <person name="Kurilenko V.V."/>
            <person name="Chernysheva N.Y."/>
            <person name="Tekutyeva L.A."/>
            <person name="Velansky P.V."/>
            <person name="Svetashev V.I."/>
            <person name="Isaeva M.P."/>
        </authorList>
    </citation>
    <scope>NUCLEOTIDE SEQUENCE [LARGE SCALE GENOMIC DNA]</scope>
    <source>
        <strain evidence="5 6">KMM 3653</strain>
    </source>
</reference>
<dbReference type="Pfam" id="PF00392">
    <property type="entry name" value="GntR"/>
    <property type="match status" value="1"/>
</dbReference>
<dbReference type="InterPro" id="IPR036390">
    <property type="entry name" value="WH_DNA-bd_sf"/>
</dbReference>
<dbReference type="EMBL" id="JADQAZ010000004">
    <property type="protein sequence ID" value="MBT0959377.1"/>
    <property type="molecule type" value="Genomic_DNA"/>
</dbReference>
<dbReference type="RefSeq" id="WP_327795610.1">
    <property type="nucleotide sequence ID" value="NZ_JADQAZ010000004.1"/>
</dbReference>
<dbReference type="Gene3D" id="1.10.10.10">
    <property type="entry name" value="Winged helix-like DNA-binding domain superfamily/Winged helix DNA-binding domain"/>
    <property type="match status" value="1"/>
</dbReference>
<keyword evidence="3" id="KW-0804">Transcription</keyword>
<dbReference type="InterPro" id="IPR000524">
    <property type="entry name" value="Tscrpt_reg_HTH_GntR"/>
</dbReference>
<keyword evidence="6" id="KW-1185">Reference proteome</keyword>
<keyword evidence="2" id="KW-0238">DNA-binding</keyword>